<keyword evidence="2" id="KW-1185">Reference proteome</keyword>
<comment type="caution">
    <text evidence="1">The sequence shown here is derived from an EMBL/GenBank/DDBJ whole genome shotgun (WGS) entry which is preliminary data.</text>
</comment>
<dbReference type="Proteomes" id="UP001165565">
    <property type="component" value="Unassembled WGS sequence"/>
</dbReference>
<dbReference type="AlphaFoldDB" id="A0AA41ZIR4"/>
<reference evidence="1" key="1">
    <citation type="submission" date="2022-06" db="EMBL/GenBank/DDBJ databases">
        <title>Sphingomonas sp. nov. isolated from rhizosphere soil of tomato.</title>
        <authorList>
            <person name="Dong H."/>
            <person name="Gao R."/>
        </authorList>
    </citation>
    <scope>NUCLEOTIDE SEQUENCE</scope>
    <source>
        <strain evidence="1">MMSM24</strain>
    </source>
</reference>
<dbReference type="EMBL" id="JANFAV010000013">
    <property type="protein sequence ID" value="MCW6536458.1"/>
    <property type="molecule type" value="Genomic_DNA"/>
</dbReference>
<dbReference type="RefSeq" id="WP_179514610.1">
    <property type="nucleotide sequence ID" value="NZ_JANFAV010000013.1"/>
</dbReference>
<name>A0AA41ZIR4_9SPHN</name>
<gene>
    <name evidence="1" type="ORF">NEE01_16900</name>
</gene>
<accession>A0AA41ZIR4</accession>
<dbReference type="Gene3D" id="3.10.129.10">
    <property type="entry name" value="Hotdog Thioesterase"/>
    <property type="match status" value="1"/>
</dbReference>
<proteinExistence type="predicted"/>
<organism evidence="1 2">
    <name type="scientific">Sphingomonas lycopersici</name>
    <dbReference type="NCBI Taxonomy" id="2951807"/>
    <lineage>
        <taxon>Bacteria</taxon>
        <taxon>Pseudomonadati</taxon>
        <taxon>Pseudomonadota</taxon>
        <taxon>Alphaproteobacteria</taxon>
        <taxon>Sphingomonadales</taxon>
        <taxon>Sphingomonadaceae</taxon>
        <taxon>Sphingomonas</taxon>
    </lineage>
</organism>
<protein>
    <submittedName>
        <fullName evidence="1">Uncharacterized protein</fullName>
    </submittedName>
</protein>
<sequence length="275" mass="31378">MATKALPFEYTPLCFDTAQIDLEIGPIRFALRPESHQKTIAALLDSVERKPAIANPYPNLLPSERWAWARVMCTEFGRLNEVALARSRWEIFAPAAPGETLFARSRINETVRKGPLAFCNGTTETRNTAGEVLIRCHDGIILTHDCEKPFFVEPDPLKAEAPDMLAYRNIHTVYHRYPWQPELWDNNIHVDDYAQLCGFKSGLPEFITYMDWIYHAVSEAGWHNGRPFFIQLDRVLPIYLGEKIEVVAWPDGAGLQVRFWRDGFERVAAHVGPLG</sequence>
<evidence type="ECO:0000313" key="2">
    <source>
        <dbReference type="Proteomes" id="UP001165565"/>
    </source>
</evidence>
<evidence type="ECO:0000313" key="1">
    <source>
        <dbReference type="EMBL" id="MCW6536458.1"/>
    </source>
</evidence>